<evidence type="ECO:0000313" key="7">
    <source>
        <dbReference type="Proteomes" id="UP000199459"/>
    </source>
</evidence>
<dbReference type="SMART" id="SM00100">
    <property type="entry name" value="cNMP"/>
    <property type="match status" value="1"/>
</dbReference>
<dbReference type="InterPro" id="IPR014710">
    <property type="entry name" value="RmlC-like_jellyroll"/>
</dbReference>
<keyword evidence="3" id="KW-0804">Transcription</keyword>
<dbReference type="Gene3D" id="2.60.120.10">
    <property type="entry name" value="Jelly Rolls"/>
    <property type="match status" value="1"/>
</dbReference>
<dbReference type="GO" id="GO:0003700">
    <property type="term" value="F:DNA-binding transcription factor activity"/>
    <property type="evidence" value="ECO:0007669"/>
    <property type="project" value="TreeGrafter"/>
</dbReference>
<sequence>MAIMRQISAERACAMLSIIREFQALSSTDLLEITSVCHWYRYEENEEIIRFHDKSNSVFFIAQGEIRVVYHSLTGHEVILCDLAAGEMFGELTAIDNRPRSATVFAKTSTLLASMTATDFMEMIYSNRYVANAILKRLTGEVRRLTERVYDFSTLAVSNRIQAELLRIAKKNITGPNTALISPAPTHFEIANLVSTHREAVTRELSSLAKKKIVLRKGHDLHILNIARLTDMVNMVRGSI</sequence>
<evidence type="ECO:0000256" key="2">
    <source>
        <dbReference type="ARBA" id="ARBA00023125"/>
    </source>
</evidence>
<dbReference type="AlphaFoldDB" id="A0A1H8CV83"/>
<dbReference type="PROSITE" id="PS51063">
    <property type="entry name" value="HTH_CRP_2"/>
    <property type="match status" value="1"/>
</dbReference>
<keyword evidence="1" id="KW-0805">Transcription regulation</keyword>
<organism evidence="6 7">
    <name type="scientific">Nitrosomonas marina</name>
    <dbReference type="NCBI Taxonomy" id="917"/>
    <lineage>
        <taxon>Bacteria</taxon>
        <taxon>Pseudomonadati</taxon>
        <taxon>Pseudomonadota</taxon>
        <taxon>Betaproteobacteria</taxon>
        <taxon>Nitrosomonadales</taxon>
        <taxon>Nitrosomonadaceae</taxon>
        <taxon>Nitrosomonas</taxon>
    </lineage>
</organism>
<evidence type="ECO:0000256" key="3">
    <source>
        <dbReference type="ARBA" id="ARBA00023163"/>
    </source>
</evidence>
<dbReference type="InterPro" id="IPR050397">
    <property type="entry name" value="Env_Response_Regulators"/>
</dbReference>
<dbReference type="Proteomes" id="UP000199459">
    <property type="component" value="Unassembled WGS sequence"/>
</dbReference>
<protein>
    <submittedName>
        <fullName evidence="6">cAMP-binding domain of CRP or a regulatory subunit of cAMP-dependent protein kinases</fullName>
    </submittedName>
</protein>
<dbReference type="STRING" id="917.SAMN05216326_13530"/>
<dbReference type="Pfam" id="PF13545">
    <property type="entry name" value="HTH_Crp_2"/>
    <property type="match status" value="1"/>
</dbReference>
<proteinExistence type="predicted"/>
<evidence type="ECO:0000313" key="6">
    <source>
        <dbReference type="EMBL" id="SEM98258.1"/>
    </source>
</evidence>
<dbReference type="InterPro" id="IPR012318">
    <property type="entry name" value="HTH_CRP"/>
</dbReference>
<dbReference type="EMBL" id="FOCP01000005">
    <property type="protein sequence ID" value="SEM98258.1"/>
    <property type="molecule type" value="Genomic_DNA"/>
</dbReference>
<evidence type="ECO:0000256" key="1">
    <source>
        <dbReference type="ARBA" id="ARBA00023015"/>
    </source>
</evidence>
<dbReference type="SUPFAM" id="SSF46785">
    <property type="entry name" value="Winged helix' DNA-binding domain"/>
    <property type="match status" value="1"/>
</dbReference>
<dbReference type="GO" id="GO:0016301">
    <property type="term" value="F:kinase activity"/>
    <property type="evidence" value="ECO:0007669"/>
    <property type="project" value="UniProtKB-KW"/>
</dbReference>
<dbReference type="InterPro" id="IPR036390">
    <property type="entry name" value="WH_DNA-bd_sf"/>
</dbReference>
<dbReference type="GO" id="GO:0005829">
    <property type="term" value="C:cytosol"/>
    <property type="evidence" value="ECO:0007669"/>
    <property type="project" value="TreeGrafter"/>
</dbReference>
<dbReference type="Pfam" id="PF00027">
    <property type="entry name" value="cNMP_binding"/>
    <property type="match status" value="1"/>
</dbReference>
<keyword evidence="2" id="KW-0238">DNA-binding</keyword>
<keyword evidence="6" id="KW-0418">Kinase</keyword>
<reference evidence="6 7" key="1">
    <citation type="submission" date="2016-10" db="EMBL/GenBank/DDBJ databases">
        <authorList>
            <person name="de Groot N.N."/>
        </authorList>
    </citation>
    <scope>NUCLEOTIDE SEQUENCE [LARGE SCALE GENOMIC DNA]</scope>
    <source>
        <strain evidence="6 7">Nm22</strain>
    </source>
</reference>
<name>A0A1H8CV83_9PROT</name>
<dbReference type="PANTHER" id="PTHR24567">
    <property type="entry name" value="CRP FAMILY TRANSCRIPTIONAL REGULATORY PROTEIN"/>
    <property type="match status" value="1"/>
</dbReference>
<evidence type="ECO:0000259" key="5">
    <source>
        <dbReference type="PROSITE" id="PS51063"/>
    </source>
</evidence>
<dbReference type="SUPFAM" id="SSF51206">
    <property type="entry name" value="cAMP-binding domain-like"/>
    <property type="match status" value="1"/>
</dbReference>
<dbReference type="Gene3D" id="1.10.10.10">
    <property type="entry name" value="Winged helix-like DNA-binding domain superfamily/Winged helix DNA-binding domain"/>
    <property type="match status" value="1"/>
</dbReference>
<dbReference type="GO" id="GO:0003677">
    <property type="term" value="F:DNA binding"/>
    <property type="evidence" value="ECO:0007669"/>
    <property type="project" value="UniProtKB-KW"/>
</dbReference>
<dbReference type="PANTHER" id="PTHR24567:SF26">
    <property type="entry name" value="REGULATORY PROTEIN YEIL"/>
    <property type="match status" value="1"/>
</dbReference>
<gene>
    <name evidence="6" type="ORF">SAMN05216325_105122</name>
</gene>
<dbReference type="InterPro" id="IPR036388">
    <property type="entry name" value="WH-like_DNA-bd_sf"/>
</dbReference>
<keyword evidence="6" id="KW-0808">Transferase</keyword>
<dbReference type="InterPro" id="IPR018490">
    <property type="entry name" value="cNMP-bd_dom_sf"/>
</dbReference>
<feature type="domain" description="Cyclic nucleotide-binding" evidence="4">
    <location>
        <begin position="21"/>
        <end position="141"/>
    </location>
</feature>
<accession>A0A1H8CV83</accession>
<dbReference type="CDD" id="cd00038">
    <property type="entry name" value="CAP_ED"/>
    <property type="match status" value="1"/>
</dbReference>
<dbReference type="PROSITE" id="PS50042">
    <property type="entry name" value="CNMP_BINDING_3"/>
    <property type="match status" value="1"/>
</dbReference>
<feature type="domain" description="HTH crp-type" evidence="5">
    <location>
        <begin position="155"/>
        <end position="227"/>
    </location>
</feature>
<evidence type="ECO:0000259" key="4">
    <source>
        <dbReference type="PROSITE" id="PS50042"/>
    </source>
</evidence>
<dbReference type="InterPro" id="IPR000595">
    <property type="entry name" value="cNMP-bd_dom"/>
</dbReference>